<feature type="transmembrane region" description="Helical" evidence="1">
    <location>
        <begin position="74"/>
        <end position="95"/>
    </location>
</feature>
<reference evidence="2 3" key="1">
    <citation type="journal article" date="2012" name="Science">
        <title>Ecological populations of bacteria act as socially cohesive units of antibiotic production and resistance.</title>
        <authorList>
            <person name="Cordero O.X."/>
            <person name="Wildschutte H."/>
            <person name="Kirkup B."/>
            <person name="Proehl S."/>
            <person name="Ngo L."/>
            <person name="Hussain F."/>
            <person name="Le Roux F."/>
            <person name="Mincer T."/>
            <person name="Polz M.F."/>
        </authorList>
    </citation>
    <scope>NUCLEOTIDE SEQUENCE [LARGE SCALE GENOMIC DNA]</scope>
    <source>
        <strain evidence="2 3">FF-238</strain>
    </source>
</reference>
<dbReference type="RefSeq" id="WP_017052839.1">
    <property type="nucleotide sequence ID" value="NZ_AJYW02000215.1"/>
</dbReference>
<evidence type="ECO:0000256" key="1">
    <source>
        <dbReference type="SAM" id="Phobius"/>
    </source>
</evidence>
<organism evidence="2 3">
    <name type="scientific">Vibrio genomosp. F6 str. FF-238</name>
    <dbReference type="NCBI Taxonomy" id="1191298"/>
    <lineage>
        <taxon>Bacteria</taxon>
        <taxon>Pseudomonadati</taxon>
        <taxon>Pseudomonadota</taxon>
        <taxon>Gammaproteobacteria</taxon>
        <taxon>Vibrionales</taxon>
        <taxon>Vibrionaceae</taxon>
        <taxon>Vibrio</taxon>
    </lineage>
</organism>
<keyword evidence="3" id="KW-1185">Reference proteome</keyword>
<dbReference type="AlphaFoldDB" id="A0A1E5CV04"/>
<gene>
    <name evidence="2" type="ORF">A130_18485</name>
</gene>
<keyword evidence="1" id="KW-0472">Membrane</keyword>
<evidence type="ECO:0000313" key="3">
    <source>
        <dbReference type="Proteomes" id="UP000094165"/>
    </source>
</evidence>
<protein>
    <submittedName>
        <fullName evidence="2">Uncharacterized protein</fullName>
    </submittedName>
</protein>
<proteinExistence type="predicted"/>
<dbReference type="EMBL" id="AJYW02000215">
    <property type="protein sequence ID" value="OEE73757.1"/>
    <property type="molecule type" value="Genomic_DNA"/>
</dbReference>
<accession>A0A1E5CV04</accession>
<keyword evidence="1" id="KW-0812">Transmembrane</keyword>
<name>A0A1E5CV04_9VIBR</name>
<dbReference type="Proteomes" id="UP000094165">
    <property type="component" value="Unassembled WGS sequence"/>
</dbReference>
<sequence length="209" mass="23381">MEVNCSKCGRKIESENINVSLDTAYCQNCENLTSLASILEAASDSKFDSTQKVNGVHISGNDYDWSIELSNRSWAALFLVPFTVVWVSIALSGIYGTQLMNGEFDFKQSLFGLPFLIGSIVLISITLLSVLGRTYVSNENGKGLIFIGVGSIGWYRRFEWQNIARVREVGLGQRRHISLEGKQRINLGWGLSTEKLYFMSSFLKTKLKT</sequence>
<comment type="caution">
    <text evidence="2">The sequence shown here is derived from an EMBL/GenBank/DDBJ whole genome shotgun (WGS) entry which is preliminary data.</text>
</comment>
<keyword evidence="1" id="KW-1133">Transmembrane helix</keyword>
<feature type="transmembrane region" description="Helical" evidence="1">
    <location>
        <begin position="115"/>
        <end position="136"/>
    </location>
</feature>
<evidence type="ECO:0000313" key="2">
    <source>
        <dbReference type="EMBL" id="OEE73757.1"/>
    </source>
</evidence>